<dbReference type="InterPro" id="IPR043917">
    <property type="entry name" value="DUF5753"/>
</dbReference>
<dbReference type="InterPro" id="IPR001387">
    <property type="entry name" value="Cro/C1-type_HTH"/>
</dbReference>
<dbReference type="InterPro" id="IPR010982">
    <property type="entry name" value="Lambda_DNA-bd_dom_sf"/>
</dbReference>
<dbReference type="CDD" id="cd00093">
    <property type="entry name" value="HTH_XRE"/>
    <property type="match status" value="1"/>
</dbReference>
<dbReference type="AlphaFoldDB" id="A0A0C2J922"/>
<dbReference type="Pfam" id="PF13560">
    <property type="entry name" value="HTH_31"/>
    <property type="match status" value="1"/>
</dbReference>
<reference evidence="3" key="1">
    <citation type="journal article" date="2015" name="Chem. Biol.">
        <title>Structure, bioactivity, and resistance mechanism of streptomonomicin, an unusual lasso Peptide from an understudied halophilic actinomycete.</title>
        <authorList>
            <person name="Metelev M."/>
            <person name="Tietz J.I."/>
            <person name="Melby J.O."/>
            <person name="Blair P.M."/>
            <person name="Zhu L."/>
            <person name="Livnat I."/>
            <person name="Severinov K."/>
            <person name="Mitchell D.A."/>
        </authorList>
    </citation>
    <scope>NUCLEOTIDE SEQUENCE [LARGE SCALE GENOMIC DNA]</scope>
    <source>
        <strain evidence="3">YIM 90003</strain>
    </source>
</reference>
<dbReference type="Proteomes" id="UP000031675">
    <property type="component" value="Unassembled WGS sequence"/>
</dbReference>
<dbReference type="SUPFAM" id="SSF47413">
    <property type="entry name" value="lambda repressor-like DNA-binding domains"/>
    <property type="match status" value="1"/>
</dbReference>
<organism evidence="2 3">
    <name type="scientific">Streptomonospora alba</name>
    <dbReference type="NCBI Taxonomy" id="183763"/>
    <lineage>
        <taxon>Bacteria</taxon>
        <taxon>Bacillati</taxon>
        <taxon>Actinomycetota</taxon>
        <taxon>Actinomycetes</taxon>
        <taxon>Streptosporangiales</taxon>
        <taxon>Nocardiopsidaceae</taxon>
        <taxon>Streptomonospora</taxon>
    </lineage>
</organism>
<comment type="caution">
    <text evidence="2">The sequence shown here is derived from an EMBL/GenBank/DDBJ whole genome shotgun (WGS) entry which is preliminary data.</text>
</comment>
<name>A0A0C2J922_9ACTN</name>
<sequence length="282" mass="31237">MNRRSPTARHRRLISELNRLREGSGLSRAEVAKRVGTTDTTIWRYETGLTRPKVSDVNTLLEVYGVTGAARDELLEVAKDARKRGWWHRYRQTLKPGFDSYIGLEAEASVVRTYQAQVVPGLLQTAEYTRAVIEETAVDSESAGVDEKVAVRLSRQALLTRETDPLSVVAVLDEAVLHRRVGGASVMAEQLRYLVRLSELSHVTIRVLPFSAGAHAGLDGAFYLLEFPDQEDPDVVYLEQATSGLVPEAPEEVRRYTLMFGNLLAKALPTAESTALLSSMAE</sequence>
<dbReference type="RefSeq" id="WP_040274549.1">
    <property type="nucleotide sequence ID" value="NZ_JROO01000030.1"/>
</dbReference>
<evidence type="ECO:0000259" key="1">
    <source>
        <dbReference type="PROSITE" id="PS50943"/>
    </source>
</evidence>
<dbReference type="SMART" id="SM00530">
    <property type="entry name" value="HTH_XRE"/>
    <property type="match status" value="1"/>
</dbReference>
<dbReference type="GO" id="GO:0003677">
    <property type="term" value="F:DNA binding"/>
    <property type="evidence" value="ECO:0007669"/>
    <property type="project" value="InterPro"/>
</dbReference>
<dbReference type="EMBL" id="JROO01000030">
    <property type="protein sequence ID" value="KIH97996.1"/>
    <property type="molecule type" value="Genomic_DNA"/>
</dbReference>
<evidence type="ECO:0000313" key="3">
    <source>
        <dbReference type="Proteomes" id="UP000031675"/>
    </source>
</evidence>
<keyword evidence="3" id="KW-1185">Reference proteome</keyword>
<dbReference type="Pfam" id="PF19054">
    <property type="entry name" value="DUF5753"/>
    <property type="match status" value="1"/>
</dbReference>
<protein>
    <submittedName>
        <fullName evidence="2">XRE family transcriptional regulator</fullName>
    </submittedName>
</protein>
<feature type="domain" description="HTH cro/C1-type" evidence="1">
    <location>
        <begin position="17"/>
        <end position="71"/>
    </location>
</feature>
<dbReference type="PROSITE" id="PS50943">
    <property type="entry name" value="HTH_CROC1"/>
    <property type="match status" value="1"/>
</dbReference>
<dbReference type="Gene3D" id="1.10.260.40">
    <property type="entry name" value="lambda repressor-like DNA-binding domains"/>
    <property type="match status" value="1"/>
</dbReference>
<dbReference type="STRING" id="183763.LP52_15865"/>
<proteinExistence type="predicted"/>
<gene>
    <name evidence="2" type="ORF">LP52_15865</name>
</gene>
<evidence type="ECO:0000313" key="2">
    <source>
        <dbReference type="EMBL" id="KIH97996.1"/>
    </source>
</evidence>
<accession>A0A0C2J922</accession>